<dbReference type="PRINTS" id="PR00465">
    <property type="entry name" value="EP450IV"/>
</dbReference>
<evidence type="ECO:0000256" key="1">
    <source>
        <dbReference type="ARBA" id="ARBA00001971"/>
    </source>
</evidence>
<dbReference type="InterPro" id="IPR050121">
    <property type="entry name" value="Cytochrome_P450_monoxygenase"/>
</dbReference>
<evidence type="ECO:0000313" key="11">
    <source>
        <dbReference type="EMBL" id="KAB8205895.1"/>
    </source>
</evidence>
<dbReference type="InterPro" id="IPR001128">
    <property type="entry name" value="Cyt_P450"/>
</dbReference>
<keyword evidence="10" id="KW-0472">Membrane</keyword>
<keyword evidence="10" id="KW-1133">Transmembrane helix</keyword>
<proteinExistence type="inferred from homology"/>
<evidence type="ECO:0000256" key="6">
    <source>
        <dbReference type="ARBA" id="ARBA00023004"/>
    </source>
</evidence>
<comment type="similarity">
    <text evidence="2 9">Belongs to the cytochrome P450 family.</text>
</comment>
<dbReference type="GO" id="GO:0020037">
    <property type="term" value="F:heme binding"/>
    <property type="evidence" value="ECO:0007669"/>
    <property type="project" value="InterPro"/>
</dbReference>
<keyword evidence="6 8" id="KW-0408">Iron</keyword>
<dbReference type="InterPro" id="IPR002403">
    <property type="entry name" value="Cyt_P450_E_grp-IV"/>
</dbReference>
<dbReference type="AlphaFoldDB" id="A0A5N6DLB2"/>
<keyword evidence="5 9" id="KW-0560">Oxidoreductase</keyword>
<dbReference type="InterPro" id="IPR036396">
    <property type="entry name" value="Cyt_P450_sf"/>
</dbReference>
<evidence type="ECO:0000256" key="5">
    <source>
        <dbReference type="ARBA" id="ARBA00023002"/>
    </source>
</evidence>
<dbReference type="GO" id="GO:0005506">
    <property type="term" value="F:iron ion binding"/>
    <property type="evidence" value="ECO:0007669"/>
    <property type="project" value="InterPro"/>
</dbReference>
<dbReference type="PANTHER" id="PTHR24305">
    <property type="entry name" value="CYTOCHROME P450"/>
    <property type="match status" value="1"/>
</dbReference>
<organism evidence="11 12">
    <name type="scientific">Aspergillus parasiticus</name>
    <dbReference type="NCBI Taxonomy" id="5067"/>
    <lineage>
        <taxon>Eukaryota</taxon>
        <taxon>Fungi</taxon>
        <taxon>Dikarya</taxon>
        <taxon>Ascomycota</taxon>
        <taxon>Pezizomycotina</taxon>
        <taxon>Eurotiomycetes</taxon>
        <taxon>Eurotiomycetidae</taxon>
        <taxon>Eurotiales</taxon>
        <taxon>Aspergillaceae</taxon>
        <taxon>Aspergillus</taxon>
        <taxon>Aspergillus subgen. Circumdati</taxon>
    </lineage>
</organism>
<dbReference type="PANTHER" id="PTHR24305:SF157">
    <property type="entry name" value="N-ACETYLTRYPTOPHAN 6-HYDROXYLASE IVOC-RELATED"/>
    <property type="match status" value="1"/>
</dbReference>
<evidence type="ECO:0000256" key="9">
    <source>
        <dbReference type="RuleBase" id="RU000461"/>
    </source>
</evidence>
<dbReference type="Proteomes" id="UP000326532">
    <property type="component" value="Unassembled WGS sequence"/>
</dbReference>
<evidence type="ECO:0000256" key="2">
    <source>
        <dbReference type="ARBA" id="ARBA00010617"/>
    </source>
</evidence>
<feature type="transmembrane region" description="Helical" evidence="10">
    <location>
        <begin position="15"/>
        <end position="36"/>
    </location>
</feature>
<evidence type="ECO:0000313" key="12">
    <source>
        <dbReference type="Proteomes" id="UP000326532"/>
    </source>
</evidence>
<keyword evidence="3 8" id="KW-0349">Heme</keyword>
<dbReference type="InterPro" id="IPR017972">
    <property type="entry name" value="Cyt_P450_CS"/>
</dbReference>
<sequence length="539" mass="61099">MNALLDKTLILTAPGFYITLSVVIISVAYVSILALYRLFLSPIAAFPGPPLARLTYLTQWYYDWVKDGQYYLQIEEMHKKYGPIVRVTPSELHIRDSNFHSKLYVTGAVRKSDSYHRFTQGTGFEDITFPLLSHDKHRALRGQVSRLFTRAGVSQNESRIVARIQVLSQRMDGFMSSGKPVNLHDAFNAISVIFHEESTDYLGDPDFNTAWYNTLKMGTATIPLLAQLPWLARVISAPVARYILERATPWRIFDDVRAPFPWYPVDSSHFSILQKSRRQMLKSKSRPTIASNDRSNATVFDNLFKDNLFYTMNEQTFTRSAQLIQQGAVHNVSLSLAMTIYCLLCQPDEQEKLKRELEPSFSKYPERPPSFSELESLPHLSACIKEGLRLSVGALVGIPRVSPDVDLAFDTYTIPKGTPVSMTPHWMHMDPDVFPNPSSFEPSRWSSTLTEPEKLSLMGRYFVPFGKGSRSCIGVQLAYLLLYQTLAHLFRPGAPRLLLHETDISDVTPVRGFLFSLPKKDSKGLRAILVNDSESTDKV</sequence>
<dbReference type="Pfam" id="PF00067">
    <property type="entry name" value="p450"/>
    <property type="match status" value="1"/>
</dbReference>
<dbReference type="SUPFAM" id="SSF48264">
    <property type="entry name" value="Cytochrome P450"/>
    <property type="match status" value="1"/>
</dbReference>
<accession>A0A5N6DLB2</accession>
<reference evidence="11 12" key="1">
    <citation type="submission" date="2019-04" db="EMBL/GenBank/DDBJ databases">
        <title>Fungal friends and foes A comparative genomics study of 23 Aspergillus species from section Flavi.</title>
        <authorList>
            <consortium name="DOE Joint Genome Institute"/>
            <person name="Kjaerbolling I."/>
            <person name="Vesth T.C."/>
            <person name="Frisvad J.C."/>
            <person name="Nybo J.L."/>
            <person name="Theobald S."/>
            <person name="Kildgaard S."/>
            <person name="Petersen T.I."/>
            <person name="Kuo A."/>
            <person name="Sato A."/>
            <person name="Lyhne E.K."/>
            <person name="Kogle M.E."/>
            <person name="Wiebenga A."/>
            <person name="Kun R.S."/>
            <person name="Lubbers R.J."/>
            <person name="Makela M.R."/>
            <person name="Barry K."/>
            <person name="Chovatia M."/>
            <person name="Clum A."/>
            <person name="Daum C."/>
            <person name="Haridas S."/>
            <person name="He G."/>
            <person name="LaButti K."/>
            <person name="Lipzen A."/>
            <person name="Mondo S."/>
            <person name="Pangilinan J."/>
            <person name="Riley R."/>
            <person name="Salamov A."/>
            <person name="Simmons B.A."/>
            <person name="Magnuson J.K."/>
            <person name="Henrissat B."/>
            <person name="Mortensen U.H."/>
            <person name="Larsen T.O."/>
            <person name="De vries R.P."/>
            <person name="Grigoriev I.V."/>
            <person name="Machida M."/>
            <person name="Baker S.E."/>
            <person name="Andersen M.R."/>
        </authorList>
    </citation>
    <scope>NUCLEOTIDE SEQUENCE [LARGE SCALE GENOMIC DNA]</scope>
    <source>
        <strain evidence="11 12">CBS 117618</strain>
    </source>
</reference>
<evidence type="ECO:0000256" key="4">
    <source>
        <dbReference type="ARBA" id="ARBA00022723"/>
    </source>
</evidence>
<dbReference type="OMA" id="PEFNAAW"/>
<comment type="cofactor">
    <cofactor evidence="1 8">
        <name>heme</name>
        <dbReference type="ChEBI" id="CHEBI:30413"/>
    </cofactor>
</comment>
<evidence type="ECO:0000256" key="7">
    <source>
        <dbReference type="ARBA" id="ARBA00023033"/>
    </source>
</evidence>
<dbReference type="GO" id="GO:0004497">
    <property type="term" value="F:monooxygenase activity"/>
    <property type="evidence" value="ECO:0007669"/>
    <property type="project" value="UniProtKB-KW"/>
</dbReference>
<dbReference type="CDD" id="cd11062">
    <property type="entry name" value="CYP58-like"/>
    <property type="match status" value="1"/>
</dbReference>
<keyword evidence="10" id="KW-0812">Transmembrane</keyword>
<evidence type="ECO:0000256" key="8">
    <source>
        <dbReference type="PIRSR" id="PIRSR602403-1"/>
    </source>
</evidence>
<dbReference type="PROSITE" id="PS00086">
    <property type="entry name" value="CYTOCHROME_P450"/>
    <property type="match status" value="1"/>
</dbReference>
<name>A0A5N6DLB2_ASPPA</name>
<gene>
    <name evidence="11" type="ORF">BDV34DRAFT_225023</name>
</gene>
<dbReference type="Gene3D" id="1.10.630.10">
    <property type="entry name" value="Cytochrome P450"/>
    <property type="match status" value="1"/>
</dbReference>
<dbReference type="GO" id="GO:0016705">
    <property type="term" value="F:oxidoreductase activity, acting on paired donors, with incorporation or reduction of molecular oxygen"/>
    <property type="evidence" value="ECO:0007669"/>
    <property type="project" value="InterPro"/>
</dbReference>
<keyword evidence="12" id="KW-1185">Reference proteome</keyword>
<keyword evidence="4 8" id="KW-0479">Metal-binding</keyword>
<dbReference type="EMBL" id="ML734967">
    <property type="protein sequence ID" value="KAB8205895.1"/>
    <property type="molecule type" value="Genomic_DNA"/>
</dbReference>
<evidence type="ECO:0000256" key="10">
    <source>
        <dbReference type="SAM" id="Phobius"/>
    </source>
</evidence>
<dbReference type="PRINTS" id="PR00385">
    <property type="entry name" value="P450"/>
</dbReference>
<feature type="binding site" description="axial binding residue" evidence="8">
    <location>
        <position position="472"/>
    </location>
    <ligand>
        <name>heme</name>
        <dbReference type="ChEBI" id="CHEBI:30413"/>
    </ligand>
    <ligandPart>
        <name>Fe</name>
        <dbReference type="ChEBI" id="CHEBI:18248"/>
    </ligandPart>
</feature>
<keyword evidence="7 9" id="KW-0503">Monooxygenase</keyword>
<evidence type="ECO:0000256" key="3">
    <source>
        <dbReference type="ARBA" id="ARBA00022617"/>
    </source>
</evidence>
<dbReference type="VEuPathDB" id="FungiDB:BDV34DRAFT_225023"/>
<protein>
    <submittedName>
        <fullName evidence="11">Cytochrome P450</fullName>
    </submittedName>
</protein>